<protein>
    <recommendedName>
        <fullName evidence="2">YrhK domain-containing protein</fullName>
    </recommendedName>
</protein>
<sequence length="339" mass="38545">MHICIRWKPRVFSERESLEYVISLSEECDDCNSTRESRMLDMEEGVELKNKNDSLEKISISSCNFFMGNKGSFIKNGKVEKIKKKHKDEKKIKIIDIINCPLDLHTNFISMILFIIGSTFFLFPKLYVSGCIIFAIACALCLYSNLIGVIRTNEEKKIEYYGYICYVIGCVVFIVGSIYCCFKDDYFAVLTFIIGSFYFLVGALFFIYAIDFNNIKNVNWKIIVVRQVIKSSGNQAIGSSHWVKPLGQAIGSSHWVKPLSQSIGSIHWVKPLGQSITSLSTLLGIPLGLFYSLSLFQFTGLQLSICSSGRKQAPYPPFFFFKAFYHSPFVTSLFLSCCY</sequence>
<proteinExistence type="predicted"/>
<accession>A0A1A8Z7J0</accession>
<feature type="transmembrane region" description="Helical" evidence="1">
    <location>
        <begin position="318"/>
        <end position="338"/>
    </location>
</feature>
<feature type="transmembrane region" description="Helical" evidence="1">
    <location>
        <begin position="160"/>
        <end position="180"/>
    </location>
</feature>
<dbReference type="EMBL" id="FLRD01000112">
    <property type="protein sequence ID" value="SBT39816.1"/>
    <property type="molecule type" value="Genomic_DNA"/>
</dbReference>
<feature type="domain" description="YrhK" evidence="2">
    <location>
        <begin position="163"/>
        <end position="204"/>
    </location>
</feature>
<feature type="transmembrane region" description="Helical" evidence="1">
    <location>
        <begin position="126"/>
        <end position="148"/>
    </location>
</feature>
<feature type="transmembrane region" description="Helical" evidence="1">
    <location>
        <begin position="94"/>
        <end position="120"/>
    </location>
</feature>
<gene>
    <name evidence="3" type="ORF">POVWA1_040860</name>
</gene>
<keyword evidence="4" id="KW-1185">Reference proteome</keyword>
<keyword evidence="1" id="KW-0472">Membrane</keyword>
<evidence type="ECO:0000259" key="2">
    <source>
        <dbReference type="Pfam" id="PF14145"/>
    </source>
</evidence>
<name>A0A1A8Z7J0_PLAOA</name>
<keyword evidence="1" id="KW-1133">Transmembrane helix</keyword>
<feature type="transmembrane region" description="Helical" evidence="1">
    <location>
        <begin position="186"/>
        <end position="210"/>
    </location>
</feature>
<dbReference type="Proteomes" id="UP000078555">
    <property type="component" value="Unassembled WGS sequence"/>
</dbReference>
<dbReference type="Pfam" id="PF14145">
    <property type="entry name" value="YrhK"/>
    <property type="match status" value="1"/>
</dbReference>
<dbReference type="AlphaFoldDB" id="A0A1A8Z7J0"/>
<evidence type="ECO:0000313" key="4">
    <source>
        <dbReference type="Proteomes" id="UP000078555"/>
    </source>
</evidence>
<keyword evidence="1" id="KW-0812">Transmembrane</keyword>
<organism evidence="3 4">
    <name type="scientific">Plasmodium ovale wallikeri</name>
    <dbReference type="NCBI Taxonomy" id="864142"/>
    <lineage>
        <taxon>Eukaryota</taxon>
        <taxon>Sar</taxon>
        <taxon>Alveolata</taxon>
        <taxon>Apicomplexa</taxon>
        <taxon>Aconoidasida</taxon>
        <taxon>Haemosporida</taxon>
        <taxon>Plasmodiidae</taxon>
        <taxon>Plasmodium</taxon>
        <taxon>Plasmodium (Plasmodium)</taxon>
    </lineage>
</organism>
<dbReference type="InterPro" id="IPR025424">
    <property type="entry name" value="YrhK_domain"/>
</dbReference>
<reference evidence="4" key="1">
    <citation type="submission" date="2016-05" db="EMBL/GenBank/DDBJ databases">
        <authorList>
            <person name="Naeem Raeece"/>
        </authorList>
    </citation>
    <scope>NUCLEOTIDE SEQUENCE [LARGE SCALE GENOMIC DNA]</scope>
</reference>
<feature type="transmembrane region" description="Helical" evidence="1">
    <location>
        <begin position="276"/>
        <end position="298"/>
    </location>
</feature>
<evidence type="ECO:0000313" key="3">
    <source>
        <dbReference type="EMBL" id="SBT39816.1"/>
    </source>
</evidence>
<evidence type="ECO:0000256" key="1">
    <source>
        <dbReference type="SAM" id="Phobius"/>
    </source>
</evidence>